<keyword evidence="1" id="KW-0862">Zinc</keyword>
<feature type="region of interest" description="Disordered" evidence="2">
    <location>
        <begin position="264"/>
        <end position="290"/>
    </location>
</feature>
<keyword evidence="1" id="KW-0863">Zinc-finger</keyword>
<organism evidence="4">
    <name type="scientific">Tanacetum cinerariifolium</name>
    <name type="common">Dalmatian daisy</name>
    <name type="synonym">Chrysanthemum cinerariifolium</name>
    <dbReference type="NCBI Taxonomy" id="118510"/>
    <lineage>
        <taxon>Eukaryota</taxon>
        <taxon>Viridiplantae</taxon>
        <taxon>Streptophyta</taxon>
        <taxon>Embryophyta</taxon>
        <taxon>Tracheophyta</taxon>
        <taxon>Spermatophyta</taxon>
        <taxon>Magnoliopsida</taxon>
        <taxon>eudicotyledons</taxon>
        <taxon>Gunneridae</taxon>
        <taxon>Pentapetalae</taxon>
        <taxon>asterids</taxon>
        <taxon>campanulids</taxon>
        <taxon>Asterales</taxon>
        <taxon>Asteraceae</taxon>
        <taxon>Asteroideae</taxon>
        <taxon>Anthemideae</taxon>
        <taxon>Anthemidinae</taxon>
        <taxon>Tanacetum</taxon>
    </lineage>
</organism>
<keyword evidence="1" id="KW-0479">Metal-binding</keyword>
<gene>
    <name evidence="4" type="ORF">Tci_611912</name>
</gene>
<dbReference type="GO" id="GO:0003676">
    <property type="term" value="F:nucleic acid binding"/>
    <property type="evidence" value="ECO:0007669"/>
    <property type="project" value="InterPro"/>
</dbReference>
<feature type="region of interest" description="Disordered" evidence="2">
    <location>
        <begin position="451"/>
        <end position="473"/>
    </location>
</feature>
<feature type="compositionally biased region" description="Polar residues" evidence="2">
    <location>
        <begin position="462"/>
        <end position="473"/>
    </location>
</feature>
<proteinExistence type="predicted"/>
<evidence type="ECO:0000259" key="3">
    <source>
        <dbReference type="PROSITE" id="PS50158"/>
    </source>
</evidence>
<sequence>MTDYSLWEVILNGDSYAPTRVVEGVLQPVAPTTAEQKLARKNELKARDVNLKFLRSLPSEWRTHTLIWRNKTDLKEHSLDDLFNSLKIYEADVKSSSSVSTTTQNIAFVSSSNIDSTTEPVSAAATVFVVSAKLPVFSLPNVDSLSNAVIYSFFASQSSSPQLDNDDLKQNDADDLEEMDLKWQMAMLTMRVECYNCHRKKHFAKECRYPKDLRRNGAAEPQRRNVPVETSTSNALVSQCDGVESYEWSFQAAEKPTNYDLMAFSSSSSSSDNELSPTKPDQDLSLTNRPSVPIIEDWVSDSDDEYKTKAPQIVPSFVQSTEQVKSPRHYVQHVETFLPAATPKPASPKPASNGKRRNRKACFVCKSLDHLIKDYDYHKKKTAQPTARNHTHRGNHKQYAHTYQTPQKHVVPAVVLTQSKPVPITAVRPVSTVVPKTSVTRPKQVKPIVTKPNSPKRRHITCSPSSKASNSPPRVTAVKALVVNVAQGMEGKWKWRPKCPILDHVSRNTSASMTLKRFDYNEVMAWVPKRI</sequence>
<dbReference type="InterPro" id="IPR001878">
    <property type="entry name" value="Znf_CCHC"/>
</dbReference>
<comment type="caution">
    <text evidence="4">The sequence shown here is derived from an EMBL/GenBank/DDBJ whole genome shotgun (WGS) entry which is preliminary data.</text>
</comment>
<evidence type="ECO:0000256" key="1">
    <source>
        <dbReference type="PROSITE-ProRule" id="PRU00047"/>
    </source>
</evidence>
<dbReference type="EMBL" id="BKCJ010417321">
    <property type="protein sequence ID" value="GFA39940.1"/>
    <property type="molecule type" value="Genomic_DNA"/>
</dbReference>
<dbReference type="AlphaFoldDB" id="A0A699JJ15"/>
<protein>
    <recommendedName>
        <fullName evidence="3">CCHC-type domain-containing protein</fullName>
    </recommendedName>
</protein>
<evidence type="ECO:0000256" key="2">
    <source>
        <dbReference type="SAM" id="MobiDB-lite"/>
    </source>
</evidence>
<reference evidence="4" key="1">
    <citation type="journal article" date="2019" name="Sci. Rep.">
        <title>Draft genome of Tanacetum cinerariifolium, the natural source of mosquito coil.</title>
        <authorList>
            <person name="Yamashiro T."/>
            <person name="Shiraishi A."/>
            <person name="Satake H."/>
            <person name="Nakayama K."/>
        </authorList>
    </citation>
    <scope>NUCLEOTIDE SEQUENCE</scope>
</reference>
<accession>A0A699JJ15</accession>
<feature type="domain" description="CCHC-type" evidence="3">
    <location>
        <begin position="194"/>
        <end position="208"/>
    </location>
</feature>
<name>A0A699JJ15_TANCI</name>
<evidence type="ECO:0000313" key="4">
    <source>
        <dbReference type="EMBL" id="GFA39940.1"/>
    </source>
</evidence>
<dbReference type="PROSITE" id="PS50158">
    <property type="entry name" value="ZF_CCHC"/>
    <property type="match status" value="1"/>
</dbReference>
<dbReference type="GO" id="GO:0008270">
    <property type="term" value="F:zinc ion binding"/>
    <property type="evidence" value="ECO:0007669"/>
    <property type="project" value="UniProtKB-KW"/>
</dbReference>